<accession>A0A2A4AJM2</accession>
<dbReference type="Proteomes" id="UP000218690">
    <property type="component" value="Unassembled WGS sequence"/>
</dbReference>
<gene>
    <name evidence="1" type="ORF">COM45_07930</name>
</gene>
<dbReference type="EMBL" id="NWBP01000023">
    <property type="protein sequence ID" value="PCC82737.1"/>
    <property type="molecule type" value="Genomic_DNA"/>
</dbReference>
<protein>
    <submittedName>
        <fullName evidence="1">Uncharacterized protein</fullName>
    </submittedName>
</protein>
<sequence length="75" mass="8937">METKEQIKANHTLHPDSWYLSATSWIAYRFNDFPLRWVAFHELGVPIMSEQNEVWGVPLLTLNPSKKLHRDWIMD</sequence>
<proteinExistence type="predicted"/>
<organism evidence="1 2">
    <name type="scientific">Corynebacterium accolens</name>
    <dbReference type="NCBI Taxonomy" id="38284"/>
    <lineage>
        <taxon>Bacteria</taxon>
        <taxon>Bacillati</taxon>
        <taxon>Actinomycetota</taxon>
        <taxon>Actinomycetes</taxon>
        <taxon>Mycobacteriales</taxon>
        <taxon>Corynebacteriaceae</taxon>
        <taxon>Corynebacterium</taxon>
    </lineage>
</organism>
<evidence type="ECO:0000313" key="1">
    <source>
        <dbReference type="EMBL" id="PCC82737.1"/>
    </source>
</evidence>
<name>A0A2A4AJM2_9CORY</name>
<evidence type="ECO:0000313" key="2">
    <source>
        <dbReference type="Proteomes" id="UP000218690"/>
    </source>
</evidence>
<comment type="caution">
    <text evidence="1">The sequence shown here is derived from an EMBL/GenBank/DDBJ whole genome shotgun (WGS) entry which is preliminary data.</text>
</comment>
<reference evidence="1 2" key="1">
    <citation type="submission" date="2017-09" db="EMBL/GenBank/DDBJ databases">
        <title>Draft Genome Sequence of Corynebacterium accolens AH4003.</title>
        <authorList>
            <person name="Chen Y."/>
            <person name="Oosthuysen W.F."/>
            <person name="Kelley S."/>
            <person name="Horswill A."/>
        </authorList>
    </citation>
    <scope>NUCLEOTIDE SEQUENCE [LARGE SCALE GENOMIC DNA]</scope>
    <source>
        <strain evidence="1 2">AH4003</strain>
    </source>
</reference>
<dbReference type="AlphaFoldDB" id="A0A2A4AJM2"/>